<comment type="subcellular location">
    <subcellularLocation>
        <location evidence="2">Cytoplasm</location>
    </subcellularLocation>
    <subcellularLocation>
        <location evidence="1">Nucleus</location>
    </subcellularLocation>
</comment>
<evidence type="ECO:0000256" key="1">
    <source>
        <dbReference type="ARBA" id="ARBA00004123"/>
    </source>
</evidence>
<evidence type="ECO:0000256" key="3">
    <source>
        <dbReference type="ARBA" id="ARBA00022490"/>
    </source>
</evidence>
<dbReference type="PANTHER" id="PTHR18829">
    <property type="entry name" value="PROTEIN YAE1 HOMOLOG"/>
    <property type="match status" value="1"/>
</dbReference>
<dbReference type="AlphaFoldDB" id="A0A8C3VPC6"/>
<protein>
    <recommendedName>
        <fullName evidence="5">Essential protein Yae1 N-terminal domain-containing protein</fullName>
    </recommendedName>
</protein>
<feature type="domain" description="Essential protein Yae1 N-terminal" evidence="5">
    <location>
        <begin position="45"/>
        <end position="83"/>
    </location>
</feature>
<reference evidence="6" key="1">
    <citation type="submission" date="2025-08" db="UniProtKB">
        <authorList>
            <consortium name="Ensembl"/>
        </authorList>
    </citation>
    <scope>IDENTIFICATION</scope>
</reference>
<evidence type="ECO:0000313" key="7">
    <source>
        <dbReference type="Proteomes" id="UP000694540"/>
    </source>
</evidence>
<keyword evidence="7" id="KW-1185">Reference proteome</keyword>
<dbReference type="Ensembl" id="ENSCWAT00000002744.1">
    <property type="protein sequence ID" value="ENSCWAP00000002517.1"/>
    <property type="gene ID" value="ENSCWAG00000002023.1"/>
</dbReference>
<keyword evidence="4" id="KW-0539">Nucleus</keyword>
<evidence type="ECO:0000313" key="6">
    <source>
        <dbReference type="Ensembl" id="ENSCWAP00000002517.1"/>
    </source>
</evidence>
<dbReference type="Proteomes" id="UP000694540">
    <property type="component" value="Unplaced"/>
</dbReference>
<dbReference type="InterPro" id="IPR019191">
    <property type="entry name" value="Essential_protein_Yae1_N"/>
</dbReference>
<evidence type="ECO:0000256" key="2">
    <source>
        <dbReference type="ARBA" id="ARBA00004496"/>
    </source>
</evidence>
<organism evidence="6 7">
    <name type="scientific">Catagonus wagneri</name>
    <name type="common">Chacoan peccary</name>
    <dbReference type="NCBI Taxonomy" id="51154"/>
    <lineage>
        <taxon>Eukaryota</taxon>
        <taxon>Metazoa</taxon>
        <taxon>Chordata</taxon>
        <taxon>Craniata</taxon>
        <taxon>Vertebrata</taxon>
        <taxon>Euteleostomi</taxon>
        <taxon>Mammalia</taxon>
        <taxon>Eutheria</taxon>
        <taxon>Laurasiatheria</taxon>
        <taxon>Artiodactyla</taxon>
        <taxon>Suina</taxon>
        <taxon>Tayassuidae</taxon>
        <taxon>Catagonus</taxon>
    </lineage>
</organism>
<sequence>MSWVEATALVPGPGEEGDVFDEEVDESLLVQREWRSHMQRRVKEGYRGGIEAGKAVTLQQGFNQGYKEGAEVIRNYGQLRGTLSRSYAVIRGEI</sequence>
<dbReference type="InterPro" id="IPR038881">
    <property type="entry name" value="Yae1-like"/>
</dbReference>
<keyword evidence="3" id="KW-0963">Cytoplasm</keyword>
<proteinExistence type="predicted"/>
<dbReference type="GO" id="GO:0005737">
    <property type="term" value="C:cytoplasm"/>
    <property type="evidence" value="ECO:0007669"/>
    <property type="project" value="UniProtKB-SubCell"/>
</dbReference>
<dbReference type="GeneTree" id="ENSGT00390000011176"/>
<accession>A0A8C3VPC6</accession>
<name>A0A8C3VPC6_9CETA</name>
<dbReference type="PANTHER" id="PTHR18829:SF0">
    <property type="entry name" value="PROTEIN YAE1 HOMOLOG"/>
    <property type="match status" value="1"/>
</dbReference>
<reference evidence="6" key="2">
    <citation type="submission" date="2025-09" db="UniProtKB">
        <authorList>
            <consortium name="Ensembl"/>
        </authorList>
    </citation>
    <scope>IDENTIFICATION</scope>
</reference>
<evidence type="ECO:0000256" key="4">
    <source>
        <dbReference type="ARBA" id="ARBA00023242"/>
    </source>
</evidence>
<dbReference type="Pfam" id="PF09811">
    <property type="entry name" value="Yae1_N"/>
    <property type="match status" value="1"/>
</dbReference>
<evidence type="ECO:0000259" key="5">
    <source>
        <dbReference type="Pfam" id="PF09811"/>
    </source>
</evidence>
<dbReference type="GO" id="GO:0005634">
    <property type="term" value="C:nucleus"/>
    <property type="evidence" value="ECO:0007669"/>
    <property type="project" value="UniProtKB-SubCell"/>
</dbReference>